<evidence type="ECO:0000256" key="9">
    <source>
        <dbReference type="RuleBase" id="RU003884"/>
    </source>
</evidence>
<dbReference type="PANTHER" id="PTHR30451:SF10">
    <property type="entry name" value="OUTER MEMBRANE USHER PROTEIN YFCU-RELATED"/>
    <property type="match status" value="1"/>
</dbReference>
<dbReference type="InterPro" id="IPR018030">
    <property type="entry name" value="Fimbrial_membr_usher_CS"/>
</dbReference>
<evidence type="ECO:0000256" key="2">
    <source>
        <dbReference type="ARBA" id="ARBA00008064"/>
    </source>
</evidence>
<dbReference type="Gene3D" id="2.60.40.3110">
    <property type="match status" value="1"/>
</dbReference>
<evidence type="ECO:0000313" key="12">
    <source>
        <dbReference type="EMBL" id="MQR02498.1"/>
    </source>
</evidence>
<dbReference type="Pfam" id="PF00577">
    <property type="entry name" value="Usher"/>
    <property type="match status" value="1"/>
</dbReference>
<comment type="similarity">
    <text evidence="2 9">Belongs to the fimbrial export usher family.</text>
</comment>
<dbReference type="Gene3D" id="3.10.20.410">
    <property type="match status" value="1"/>
</dbReference>
<dbReference type="InterPro" id="IPR042186">
    <property type="entry name" value="FimD_plug_dom"/>
</dbReference>
<dbReference type="PROSITE" id="PS01151">
    <property type="entry name" value="FIMBRIAL_USHER"/>
    <property type="match status" value="1"/>
</dbReference>
<keyword evidence="4" id="KW-1134">Transmembrane beta strand</keyword>
<keyword evidence="5 9" id="KW-0812">Transmembrane</keyword>
<dbReference type="SUPFAM" id="SSF141729">
    <property type="entry name" value="FimD N-terminal domain-like"/>
    <property type="match status" value="1"/>
</dbReference>
<dbReference type="GO" id="GO:0009279">
    <property type="term" value="C:cell outer membrane"/>
    <property type="evidence" value="ECO:0007669"/>
    <property type="project" value="UniProtKB-SubCell"/>
</dbReference>
<dbReference type="InterPro" id="IPR037224">
    <property type="entry name" value="PapC_N_sf"/>
</dbReference>
<dbReference type="InterPro" id="IPR025885">
    <property type="entry name" value="PapC_N"/>
</dbReference>
<dbReference type="Pfam" id="PF13953">
    <property type="entry name" value="PapC_C"/>
    <property type="match status" value="1"/>
</dbReference>
<keyword evidence="7 9" id="KW-0472">Membrane</keyword>
<evidence type="ECO:0000256" key="4">
    <source>
        <dbReference type="ARBA" id="ARBA00022452"/>
    </source>
</evidence>
<accession>A0A843YYE8</accession>
<dbReference type="PANTHER" id="PTHR30451">
    <property type="entry name" value="OUTER MEMBRANE USHER PROTEIN"/>
    <property type="match status" value="1"/>
</dbReference>
<keyword evidence="8 9" id="KW-0998">Cell outer membrane</keyword>
<dbReference type="InterPro" id="IPR000015">
    <property type="entry name" value="Fimb_usher"/>
</dbReference>
<dbReference type="OrthoDB" id="6554712at2"/>
<evidence type="ECO:0000256" key="6">
    <source>
        <dbReference type="ARBA" id="ARBA00022729"/>
    </source>
</evidence>
<dbReference type="Pfam" id="PF13954">
    <property type="entry name" value="PapC_N"/>
    <property type="match status" value="1"/>
</dbReference>
<keyword evidence="9" id="KW-1029">Fimbrium biogenesis</keyword>
<feature type="domain" description="PapC N-terminal" evidence="11">
    <location>
        <begin position="11"/>
        <end position="153"/>
    </location>
</feature>
<evidence type="ECO:0000256" key="8">
    <source>
        <dbReference type="ARBA" id="ARBA00023237"/>
    </source>
</evidence>
<dbReference type="GO" id="GO:0015473">
    <property type="term" value="F:fimbrial usher porin activity"/>
    <property type="evidence" value="ECO:0007669"/>
    <property type="project" value="InterPro"/>
</dbReference>
<feature type="domain" description="PapC-like C-terminal" evidence="10">
    <location>
        <begin position="727"/>
        <end position="783"/>
    </location>
</feature>
<evidence type="ECO:0000256" key="5">
    <source>
        <dbReference type="ARBA" id="ARBA00022692"/>
    </source>
</evidence>
<dbReference type="InterPro" id="IPR025949">
    <property type="entry name" value="PapC-like_C"/>
</dbReference>
<dbReference type="InterPro" id="IPR043142">
    <property type="entry name" value="PapC-like_C_sf"/>
</dbReference>
<evidence type="ECO:0000313" key="13">
    <source>
        <dbReference type="Proteomes" id="UP000451565"/>
    </source>
</evidence>
<dbReference type="EMBL" id="WINI01000009">
    <property type="protein sequence ID" value="MQR02498.1"/>
    <property type="molecule type" value="Genomic_DNA"/>
</dbReference>
<dbReference type="Gene3D" id="2.60.40.2070">
    <property type="match status" value="1"/>
</dbReference>
<name>A0A843YYE8_9BURK</name>
<gene>
    <name evidence="12" type="ORF">GEV47_17620</name>
</gene>
<dbReference type="Proteomes" id="UP000451565">
    <property type="component" value="Unassembled WGS sequence"/>
</dbReference>
<reference evidence="12 13" key="1">
    <citation type="submission" date="2019-10" db="EMBL/GenBank/DDBJ databases">
        <title>Glaciimonas soli sp. nov., a psychrophilic bacterium isolated from the forest soil of a high elevation mountain in Taiwan.</title>
        <authorList>
            <person name="Wang L.-T."/>
            <person name="Shieh W.Y."/>
        </authorList>
    </citation>
    <scope>NUCLEOTIDE SEQUENCE [LARGE SCALE GENOMIC DNA]</scope>
    <source>
        <strain evidence="12 13">GS1</strain>
    </source>
</reference>
<dbReference type="AlphaFoldDB" id="A0A843YYE8"/>
<keyword evidence="3 9" id="KW-0813">Transport</keyword>
<evidence type="ECO:0000259" key="10">
    <source>
        <dbReference type="Pfam" id="PF13953"/>
    </source>
</evidence>
<comment type="caution">
    <text evidence="12">The sequence shown here is derived from an EMBL/GenBank/DDBJ whole genome shotgun (WGS) entry which is preliminary data.</text>
</comment>
<dbReference type="Gene3D" id="2.60.40.2610">
    <property type="entry name" value="Outer membrane usher protein FimD, plug domain"/>
    <property type="match status" value="1"/>
</dbReference>
<protein>
    <submittedName>
        <fullName evidence="12">Fimbria/pilus outer membrane usher protein</fullName>
    </submittedName>
</protein>
<sequence>MLSCSQVKATEFNTNFLNIDGDSDVNLEQFARADYTVPGKYLLDVAMNRQFFAQQSIEFKVDPETENSYPCLSEDLVAKFGLKPKVLEQLPRTDDRACVRLDSIPNVTIKYVKSTARLVISIPQASFEYDDPNYIPPSGWSDGVDGLLLDYRVIANTRRSNVVGGQSSSNTLTSYGTAGANLGAWRFRADYQAQQSSGNDNLGEHKAFQLNRLYAYRALPDIRSNLSVGDNYLSSDIFDTFALRGATLNSDDRMLPPNLRGYAPVISGVARTNATVNITQQGRLLYSTKVSPGAFTIQDLNSTVQGTLDVAVVEEDGTEQKFTVSTAAVPFLARQGELRYKVTAGQPRLFGGNGIIRNFTVAEIAYGLPLDVSVYGGSFIADGYNAFAGGMGKDFGAFGAISADITGSRAKLWWNQQNVSGNSYRLNYSKHFDAIDTDVPFFGYRFSDRNFTTFSQFFGDPSSYALNGGKQRFSVNLAKRFVGLSTNFSYDRSTYWDVTPAERLGVSLARTMSIGTLKNVSVNFSAYRSKDYTGSNTQVFAGLTIPLGATSMISTNVQNTSYGGSSAAVNYSTDNGDGLSYQLSGGVGGGGYASAYVAKRTAFYRANASVSESSGNYSAGSVEVDGSFVATKYGLTPHGNGSNGGTRLLVSTDGVSDVPFSGQIHSDRAGYAVIDGLPAFQAYDARINMNKLPLNVDVSNPIRRMVLTDGAIGYVNFGVAKGRNVYLTLKQSNGKDVPFGASIQDSKSNKEVGIVGEHGVTYLTGVKSDAELVARWGNNDSCLLPALPPEEQVLSEIASPLVCQSTTVKEASR</sequence>
<organism evidence="12 13">
    <name type="scientific">Glaciimonas soli</name>
    <dbReference type="NCBI Taxonomy" id="2590999"/>
    <lineage>
        <taxon>Bacteria</taxon>
        <taxon>Pseudomonadati</taxon>
        <taxon>Pseudomonadota</taxon>
        <taxon>Betaproteobacteria</taxon>
        <taxon>Burkholderiales</taxon>
        <taxon>Oxalobacteraceae</taxon>
        <taxon>Glaciimonas</taxon>
    </lineage>
</organism>
<evidence type="ECO:0000256" key="7">
    <source>
        <dbReference type="ARBA" id="ARBA00023136"/>
    </source>
</evidence>
<dbReference type="GO" id="GO:0009297">
    <property type="term" value="P:pilus assembly"/>
    <property type="evidence" value="ECO:0007669"/>
    <property type="project" value="InterPro"/>
</dbReference>
<keyword evidence="13" id="KW-1185">Reference proteome</keyword>
<comment type="subcellular location">
    <subcellularLocation>
        <location evidence="1 9">Cell outer membrane</location>
        <topology evidence="1 9">Multi-pass membrane protein</topology>
    </subcellularLocation>
</comment>
<evidence type="ECO:0000256" key="1">
    <source>
        <dbReference type="ARBA" id="ARBA00004571"/>
    </source>
</evidence>
<proteinExistence type="inferred from homology"/>
<evidence type="ECO:0000259" key="11">
    <source>
        <dbReference type="Pfam" id="PF13954"/>
    </source>
</evidence>
<keyword evidence="6" id="KW-0732">Signal</keyword>
<evidence type="ECO:0000256" key="3">
    <source>
        <dbReference type="ARBA" id="ARBA00022448"/>
    </source>
</evidence>